<dbReference type="Proteomes" id="UP001157133">
    <property type="component" value="Unassembled WGS sequence"/>
</dbReference>
<proteinExistence type="predicted"/>
<gene>
    <name evidence="1" type="ORF">theurythT_27890</name>
</gene>
<evidence type="ECO:0000313" key="1">
    <source>
        <dbReference type="EMBL" id="GLX83337.1"/>
    </source>
</evidence>
<sequence length="135" mass="15353">MTNLFPLQITVSDTLLSQSSLLSSAITTTEAWLNFQAMGLNWFEDEARSPRFRYRFITQEELALQCGDGLAWQKVSNNCAFISQNNGLNCLILIALTEQDLNQTEQIALENTLRQRLVEMTKHHAQALNFEAIQC</sequence>
<keyword evidence="2" id="KW-1185">Reference proteome</keyword>
<dbReference type="RefSeq" id="WP_284208759.1">
    <property type="nucleotide sequence ID" value="NZ_BSSU01000014.1"/>
</dbReference>
<organism evidence="1 2">
    <name type="scientific">Thalassotalea eurytherma</name>
    <dbReference type="NCBI Taxonomy" id="1144278"/>
    <lineage>
        <taxon>Bacteria</taxon>
        <taxon>Pseudomonadati</taxon>
        <taxon>Pseudomonadota</taxon>
        <taxon>Gammaproteobacteria</taxon>
        <taxon>Alteromonadales</taxon>
        <taxon>Colwelliaceae</taxon>
        <taxon>Thalassotalea</taxon>
    </lineage>
</organism>
<reference evidence="1 2" key="1">
    <citation type="submission" date="2023-03" db="EMBL/GenBank/DDBJ databases">
        <title>Draft genome sequence of Thalassotalea eurytherma JCM 18482T.</title>
        <authorList>
            <person name="Sawabe T."/>
        </authorList>
    </citation>
    <scope>NUCLEOTIDE SEQUENCE [LARGE SCALE GENOMIC DNA]</scope>
    <source>
        <strain evidence="1 2">JCM 18482</strain>
    </source>
</reference>
<evidence type="ECO:0000313" key="2">
    <source>
        <dbReference type="Proteomes" id="UP001157133"/>
    </source>
</evidence>
<accession>A0ABQ6H5D4</accession>
<protein>
    <submittedName>
        <fullName evidence="1">Uncharacterized protein</fullName>
    </submittedName>
</protein>
<comment type="caution">
    <text evidence="1">The sequence shown here is derived from an EMBL/GenBank/DDBJ whole genome shotgun (WGS) entry which is preliminary data.</text>
</comment>
<name>A0ABQ6H5D4_9GAMM</name>
<dbReference type="EMBL" id="BSSU01000014">
    <property type="protein sequence ID" value="GLX83337.1"/>
    <property type="molecule type" value="Genomic_DNA"/>
</dbReference>